<dbReference type="Gene3D" id="2.40.70.10">
    <property type="entry name" value="Acid Proteases"/>
    <property type="match status" value="1"/>
</dbReference>
<dbReference type="InterPro" id="IPR001995">
    <property type="entry name" value="Peptidase_A2_cat"/>
</dbReference>
<dbReference type="InterPro" id="IPR018061">
    <property type="entry name" value="Retropepsins"/>
</dbReference>
<proteinExistence type="predicted"/>
<comment type="caution">
    <text evidence="3">The sequence shown here is derived from an EMBL/GenBank/DDBJ whole genome shotgun (WGS) entry which is preliminary data.</text>
</comment>
<dbReference type="SUPFAM" id="SSF50630">
    <property type="entry name" value="Acid proteases"/>
    <property type="match status" value="1"/>
</dbReference>
<dbReference type="GO" id="GO:0004190">
    <property type="term" value="F:aspartic-type endopeptidase activity"/>
    <property type="evidence" value="ECO:0007669"/>
    <property type="project" value="InterPro"/>
</dbReference>
<dbReference type="Pfam" id="PF00077">
    <property type="entry name" value="RVP"/>
    <property type="match status" value="1"/>
</dbReference>
<dbReference type="Proteomes" id="UP000269221">
    <property type="component" value="Unassembled WGS sequence"/>
</dbReference>
<dbReference type="EMBL" id="QRBI01000093">
    <property type="protein sequence ID" value="RMC20141.1"/>
    <property type="molecule type" value="Genomic_DNA"/>
</dbReference>
<dbReference type="Gene3D" id="3.10.10.10">
    <property type="entry name" value="HIV Type 1 Reverse Transcriptase, subunit A, domain 1"/>
    <property type="match status" value="1"/>
</dbReference>
<evidence type="ECO:0000259" key="2">
    <source>
        <dbReference type="PROSITE" id="PS50175"/>
    </source>
</evidence>
<dbReference type="SUPFAM" id="SSF56672">
    <property type="entry name" value="DNA/RNA polymerases"/>
    <property type="match status" value="1"/>
</dbReference>
<dbReference type="InterPro" id="IPR021109">
    <property type="entry name" value="Peptidase_aspartic_dom_sf"/>
</dbReference>
<evidence type="ECO:0000313" key="3">
    <source>
        <dbReference type="EMBL" id="RMC20141.1"/>
    </source>
</evidence>
<dbReference type="GO" id="GO:0006508">
    <property type="term" value="P:proteolysis"/>
    <property type="evidence" value="ECO:0007669"/>
    <property type="project" value="InterPro"/>
</dbReference>
<keyword evidence="1" id="KW-0378">Hydrolase</keyword>
<sequence length="192" mass="21639">MGTDVTILSFSAWPLQWPLDPVELPVAGLGGTAQCFVSQQPVLIMNSEGQSAMVRPYVTEAIANLWGRDVLQLGGYGLGRIFDGDHCDEGRKCPMPPLRWLVDKPTWENQWPLPEEKLVALRELVQEQLDQGHLEFSTSPWNTPVFCIKKKSGKWRLLQDLWKINAVMESMESHETGSAQFVELRAAVMAFE</sequence>
<gene>
    <name evidence="3" type="ORF">DUI87_00987</name>
</gene>
<dbReference type="STRING" id="333673.A0A3M0L522"/>
<dbReference type="InterPro" id="IPR043502">
    <property type="entry name" value="DNA/RNA_pol_sf"/>
</dbReference>
<feature type="domain" description="Peptidase A2" evidence="2">
    <location>
        <begin position="1"/>
        <end position="70"/>
    </location>
</feature>
<name>A0A3M0L522_HIRRU</name>
<evidence type="ECO:0000256" key="1">
    <source>
        <dbReference type="ARBA" id="ARBA00022801"/>
    </source>
</evidence>
<keyword evidence="4" id="KW-1185">Reference proteome</keyword>
<evidence type="ECO:0000313" key="4">
    <source>
        <dbReference type="Proteomes" id="UP000269221"/>
    </source>
</evidence>
<protein>
    <recommendedName>
        <fullName evidence="2">Peptidase A2 domain-containing protein</fullName>
    </recommendedName>
</protein>
<accession>A0A3M0L522</accession>
<organism evidence="3 4">
    <name type="scientific">Hirundo rustica rustica</name>
    <dbReference type="NCBI Taxonomy" id="333673"/>
    <lineage>
        <taxon>Eukaryota</taxon>
        <taxon>Metazoa</taxon>
        <taxon>Chordata</taxon>
        <taxon>Craniata</taxon>
        <taxon>Vertebrata</taxon>
        <taxon>Euteleostomi</taxon>
        <taxon>Archelosauria</taxon>
        <taxon>Archosauria</taxon>
        <taxon>Dinosauria</taxon>
        <taxon>Saurischia</taxon>
        <taxon>Theropoda</taxon>
        <taxon>Coelurosauria</taxon>
        <taxon>Aves</taxon>
        <taxon>Neognathae</taxon>
        <taxon>Neoaves</taxon>
        <taxon>Telluraves</taxon>
        <taxon>Australaves</taxon>
        <taxon>Passeriformes</taxon>
        <taxon>Sylvioidea</taxon>
        <taxon>Hirundinidae</taxon>
        <taxon>Hirundo</taxon>
    </lineage>
</organism>
<dbReference type="OrthoDB" id="10380621at2759"/>
<reference evidence="3 4" key="1">
    <citation type="submission" date="2018-07" db="EMBL/GenBank/DDBJ databases">
        <title>A high quality draft genome assembly of the barn swallow (H. rustica rustica).</title>
        <authorList>
            <person name="Formenti G."/>
            <person name="Chiara M."/>
            <person name="Poveda L."/>
            <person name="Francoijs K.-J."/>
            <person name="Bonisoli-Alquati A."/>
            <person name="Canova L."/>
            <person name="Gianfranceschi L."/>
            <person name="Horner D.S."/>
            <person name="Saino N."/>
        </authorList>
    </citation>
    <scope>NUCLEOTIDE SEQUENCE [LARGE SCALE GENOMIC DNA]</scope>
    <source>
        <strain evidence="3">Chelidonia</strain>
        <tissue evidence="3">Blood</tissue>
    </source>
</reference>
<dbReference type="PROSITE" id="PS50175">
    <property type="entry name" value="ASP_PROT_RETROV"/>
    <property type="match status" value="1"/>
</dbReference>
<dbReference type="AlphaFoldDB" id="A0A3M0L522"/>